<dbReference type="GO" id="GO:0009360">
    <property type="term" value="C:DNA polymerase III complex"/>
    <property type="evidence" value="ECO:0007669"/>
    <property type="project" value="InterPro"/>
</dbReference>
<dbReference type="InterPro" id="IPR003593">
    <property type="entry name" value="AAA+_ATPase"/>
</dbReference>
<comment type="function">
    <text evidence="11">DNA polymerase III is a complex, multichain enzyme responsible for most of the replicative synthesis in bacteria. This DNA polymerase also exhibits 3' to 5' exonuclease activity.</text>
</comment>
<dbReference type="Gene3D" id="1.20.272.10">
    <property type="match status" value="1"/>
</dbReference>
<dbReference type="SMART" id="SM00382">
    <property type="entry name" value="AAA"/>
    <property type="match status" value="1"/>
</dbReference>
<dbReference type="CDD" id="cd18137">
    <property type="entry name" value="HLD_clamp_pol_III_gamma_tau"/>
    <property type="match status" value="1"/>
</dbReference>
<dbReference type="Gene3D" id="1.10.8.60">
    <property type="match status" value="1"/>
</dbReference>
<dbReference type="EC" id="2.7.7.7" evidence="11"/>
<organism evidence="14 15">
    <name type="scientific">SAR86 cluster bacterium</name>
    <dbReference type="NCBI Taxonomy" id="2030880"/>
    <lineage>
        <taxon>Bacteria</taxon>
        <taxon>Pseudomonadati</taxon>
        <taxon>Pseudomonadota</taxon>
        <taxon>Gammaproteobacteria</taxon>
        <taxon>SAR86 cluster</taxon>
    </lineage>
</organism>
<evidence type="ECO:0000256" key="7">
    <source>
        <dbReference type="ARBA" id="ARBA00022833"/>
    </source>
</evidence>
<evidence type="ECO:0000313" key="14">
    <source>
        <dbReference type="EMBL" id="MBA4723820.1"/>
    </source>
</evidence>
<evidence type="ECO:0000256" key="2">
    <source>
        <dbReference type="ARBA" id="ARBA00022679"/>
    </source>
</evidence>
<dbReference type="Gene3D" id="3.40.50.300">
    <property type="entry name" value="P-loop containing nucleotide triphosphate hydrolases"/>
    <property type="match status" value="1"/>
</dbReference>
<dbReference type="AlphaFoldDB" id="A0A838YJQ9"/>
<feature type="region of interest" description="Disordered" evidence="12">
    <location>
        <begin position="363"/>
        <end position="387"/>
    </location>
</feature>
<dbReference type="GO" id="GO:0046872">
    <property type="term" value="F:metal ion binding"/>
    <property type="evidence" value="ECO:0007669"/>
    <property type="project" value="UniProtKB-KW"/>
</dbReference>
<dbReference type="InterPro" id="IPR045085">
    <property type="entry name" value="HLD_clamp_pol_III_gamma_tau"/>
</dbReference>
<dbReference type="InterPro" id="IPR027417">
    <property type="entry name" value="P-loop_NTPase"/>
</dbReference>
<sequence>MSYEVLARKYRPSNFEEVVGQSHIIQALSNSITQDKIHQAYIFSGTRGVGKTTLARILSKCLNCLSAKTPVTVPCDTCNSCVEIKTGRHLDFLEIDAASKTGVDDMRSLLETVQYKPSTGRYKIYLIDEVHMLSTSSFNALLKTLEEPPSHVIFIFATTDPEKIPKTVQSRCLQLNLKIIGKKALKEHMLNIVKKEGIKHDEESLTLIADSAKGSVRDALTLLDQSIAHGNGALNEQDVRNLLGTIDGAMIGDLVSSVINGDSEKSFNIFYQIEELNPEYENILKSIVSFIHEVSLEQFLKNSNDENIIKIAERTDKEFIQLVYEIAVNAYSKFSIHPEPKQALEICILRMLAFNPIASIHESSSTTNTRATPEKKTLNIEQSSSKAPLRNQTIDQKTLNTRNNDVLKIINTNNEWVDVFNKLQMSVFAKNYFGHLVFVKMENNTIYLEGDIENNKIPENVKGEFEKVCTESFAKDIKIDISHSTKKGGPLFIKEQEDIVKQNAAEKNIKNNDSIKDFMNRFDATLKDKSIKPTN</sequence>
<dbReference type="SUPFAM" id="SSF52540">
    <property type="entry name" value="P-loop containing nucleoside triphosphate hydrolases"/>
    <property type="match status" value="1"/>
</dbReference>
<dbReference type="NCBIfam" id="TIGR02397">
    <property type="entry name" value="dnaX_nterm"/>
    <property type="match status" value="1"/>
</dbReference>
<dbReference type="GO" id="GO:0005524">
    <property type="term" value="F:ATP binding"/>
    <property type="evidence" value="ECO:0007669"/>
    <property type="project" value="UniProtKB-KW"/>
</dbReference>
<keyword evidence="9 11" id="KW-0239">DNA-directed DNA polymerase</keyword>
<evidence type="ECO:0000256" key="8">
    <source>
        <dbReference type="ARBA" id="ARBA00022840"/>
    </source>
</evidence>
<evidence type="ECO:0000256" key="5">
    <source>
        <dbReference type="ARBA" id="ARBA00022723"/>
    </source>
</evidence>
<keyword evidence="6 11" id="KW-0547">Nucleotide-binding</keyword>
<accession>A0A838YJQ9</accession>
<dbReference type="PANTHER" id="PTHR11669:SF0">
    <property type="entry name" value="PROTEIN STICHEL-LIKE 2"/>
    <property type="match status" value="1"/>
</dbReference>
<evidence type="ECO:0000256" key="6">
    <source>
        <dbReference type="ARBA" id="ARBA00022741"/>
    </source>
</evidence>
<evidence type="ECO:0000256" key="11">
    <source>
        <dbReference type="RuleBase" id="RU364063"/>
    </source>
</evidence>
<dbReference type="Pfam" id="PF22608">
    <property type="entry name" value="DNAX_ATPase_lid"/>
    <property type="match status" value="1"/>
</dbReference>
<proteinExistence type="inferred from homology"/>
<name>A0A838YJQ9_9GAMM</name>
<dbReference type="Proteomes" id="UP000585327">
    <property type="component" value="Unassembled WGS sequence"/>
</dbReference>
<evidence type="ECO:0000259" key="13">
    <source>
        <dbReference type="SMART" id="SM00382"/>
    </source>
</evidence>
<dbReference type="InterPro" id="IPR022754">
    <property type="entry name" value="DNA_pol_III_gamma-3"/>
</dbReference>
<keyword evidence="5" id="KW-0479">Metal-binding</keyword>
<dbReference type="InterPro" id="IPR012763">
    <property type="entry name" value="DNA_pol_III_sug/sutau_N"/>
</dbReference>
<dbReference type="GO" id="GO:0006261">
    <property type="term" value="P:DNA-templated DNA replication"/>
    <property type="evidence" value="ECO:0007669"/>
    <property type="project" value="TreeGrafter"/>
</dbReference>
<dbReference type="Pfam" id="PF12169">
    <property type="entry name" value="DNA_pol3_gamma3"/>
    <property type="match status" value="1"/>
</dbReference>
<protein>
    <recommendedName>
        <fullName evidence="11">DNA polymerase III subunit gamma/tau</fullName>
        <ecNumber evidence="11">2.7.7.7</ecNumber>
    </recommendedName>
</protein>
<feature type="domain" description="AAA+ ATPase" evidence="13">
    <location>
        <begin position="37"/>
        <end position="181"/>
    </location>
</feature>
<evidence type="ECO:0000256" key="12">
    <source>
        <dbReference type="SAM" id="MobiDB-lite"/>
    </source>
</evidence>
<evidence type="ECO:0000256" key="9">
    <source>
        <dbReference type="ARBA" id="ARBA00022932"/>
    </source>
</evidence>
<comment type="subunit">
    <text evidence="11">DNA polymerase III contains a core (composed of alpha, epsilon and theta chains) that associates with a tau subunit. This core dimerizes to form the POLIII' complex. PolIII' associates with the gamma complex (composed of gamma, delta, delta', psi and chi chains) and with the beta chain to form the complete DNA polymerase III complex.</text>
</comment>
<dbReference type="Pfam" id="PF13177">
    <property type="entry name" value="DNA_pol3_delta2"/>
    <property type="match status" value="1"/>
</dbReference>
<evidence type="ECO:0000256" key="1">
    <source>
        <dbReference type="ARBA" id="ARBA00006360"/>
    </source>
</evidence>
<dbReference type="EMBL" id="JACETM010000006">
    <property type="protein sequence ID" value="MBA4723820.1"/>
    <property type="molecule type" value="Genomic_DNA"/>
</dbReference>
<comment type="caution">
    <text evidence="14">The sequence shown here is derived from an EMBL/GenBank/DDBJ whole genome shotgun (WGS) entry which is preliminary data.</text>
</comment>
<reference evidence="14 15" key="1">
    <citation type="submission" date="2020-06" db="EMBL/GenBank/DDBJ databases">
        <title>Dysbiosis in marine aquaculture revealed through microbiome analysis: reverse ecology for environmental sustainability.</title>
        <authorList>
            <person name="Haro-Moreno J.M."/>
            <person name="Coutinho F.H."/>
            <person name="Zaragoza-Solas A."/>
            <person name="Picazo A."/>
            <person name="Almagro-Moreno S."/>
            <person name="Lopez-Perez M."/>
        </authorList>
    </citation>
    <scope>NUCLEOTIDE SEQUENCE [LARGE SCALE GENOMIC DNA]</scope>
    <source>
        <strain evidence="14">MCMED-G42</strain>
    </source>
</reference>
<keyword evidence="8 11" id="KW-0067">ATP-binding</keyword>
<dbReference type="InterPro" id="IPR050238">
    <property type="entry name" value="DNA_Rep/Repair_Clamp_Loader"/>
</dbReference>
<dbReference type="SUPFAM" id="SSF48019">
    <property type="entry name" value="post-AAA+ oligomerization domain-like"/>
    <property type="match status" value="1"/>
</dbReference>
<dbReference type="CDD" id="cd00009">
    <property type="entry name" value="AAA"/>
    <property type="match status" value="1"/>
</dbReference>
<dbReference type="FunFam" id="1.10.8.60:FF:000013">
    <property type="entry name" value="DNA polymerase III subunit gamma/tau"/>
    <property type="match status" value="1"/>
</dbReference>
<dbReference type="PANTHER" id="PTHR11669">
    <property type="entry name" value="REPLICATION FACTOR C / DNA POLYMERASE III GAMMA-TAU SUBUNIT"/>
    <property type="match status" value="1"/>
</dbReference>
<comment type="catalytic activity">
    <reaction evidence="10 11">
        <text>DNA(n) + a 2'-deoxyribonucleoside 5'-triphosphate = DNA(n+1) + diphosphate</text>
        <dbReference type="Rhea" id="RHEA:22508"/>
        <dbReference type="Rhea" id="RHEA-COMP:17339"/>
        <dbReference type="Rhea" id="RHEA-COMP:17340"/>
        <dbReference type="ChEBI" id="CHEBI:33019"/>
        <dbReference type="ChEBI" id="CHEBI:61560"/>
        <dbReference type="ChEBI" id="CHEBI:173112"/>
        <dbReference type="EC" id="2.7.7.7"/>
    </reaction>
</comment>
<evidence type="ECO:0000256" key="3">
    <source>
        <dbReference type="ARBA" id="ARBA00022695"/>
    </source>
</evidence>
<comment type="similarity">
    <text evidence="1 11">Belongs to the DnaX/STICHEL family.</text>
</comment>
<dbReference type="GO" id="GO:0003677">
    <property type="term" value="F:DNA binding"/>
    <property type="evidence" value="ECO:0007669"/>
    <property type="project" value="InterPro"/>
</dbReference>
<keyword evidence="7" id="KW-0862">Zinc</keyword>
<evidence type="ECO:0000256" key="4">
    <source>
        <dbReference type="ARBA" id="ARBA00022705"/>
    </source>
</evidence>
<dbReference type="GO" id="GO:0003887">
    <property type="term" value="F:DNA-directed DNA polymerase activity"/>
    <property type="evidence" value="ECO:0007669"/>
    <property type="project" value="UniProtKB-KW"/>
</dbReference>
<evidence type="ECO:0000256" key="10">
    <source>
        <dbReference type="ARBA" id="ARBA00049244"/>
    </source>
</evidence>
<dbReference type="FunFam" id="3.40.50.300:FF:000014">
    <property type="entry name" value="DNA polymerase III subunit gamma/tau"/>
    <property type="match status" value="1"/>
</dbReference>
<keyword evidence="2 11" id="KW-0808">Transferase</keyword>
<gene>
    <name evidence="11 14" type="primary">dnaX</name>
    <name evidence="14" type="ORF">H2021_01245</name>
</gene>
<keyword evidence="4 11" id="KW-0235">DNA replication</keyword>
<keyword evidence="3 11" id="KW-0548">Nucleotidyltransferase</keyword>
<evidence type="ECO:0000313" key="15">
    <source>
        <dbReference type="Proteomes" id="UP000585327"/>
    </source>
</evidence>
<dbReference type="InterPro" id="IPR008921">
    <property type="entry name" value="DNA_pol3_clamp-load_cplx_C"/>
</dbReference>